<evidence type="ECO:0000259" key="4">
    <source>
        <dbReference type="PROSITE" id="PS51925"/>
    </source>
</evidence>
<dbReference type="PANTHER" id="PTHR46858">
    <property type="entry name" value="OS05G0521000 PROTEIN"/>
    <property type="match status" value="1"/>
</dbReference>
<dbReference type="SUPFAM" id="SSF47592">
    <property type="entry name" value="SWIB/MDM2 domain"/>
    <property type="match status" value="1"/>
</dbReference>
<evidence type="ECO:0000256" key="3">
    <source>
        <dbReference type="ARBA" id="ARBA00022833"/>
    </source>
</evidence>
<evidence type="ECO:0000313" key="5">
    <source>
        <dbReference type="EMBL" id="CAG5128329.1"/>
    </source>
</evidence>
<keyword evidence="1" id="KW-0479">Metal-binding</keyword>
<dbReference type="InterPro" id="IPR036885">
    <property type="entry name" value="SWIB_MDM2_dom_sf"/>
</dbReference>
<keyword evidence="3" id="KW-0862">Zinc</keyword>
<name>A0A8S3ZGB9_9EUPU</name>
<dbReference type="OrthoDB" id="24526at2759"/>
<comment type="caution">
    <text evidence="5">The sequence shown here is derived from an EMBL/GenBank/DDBJ whole genome shotgun (WGS) entry which is preliminary data.</text>
</comment>
<feature type="non-terminal residue" evidence="5">
    <location>
        <position position="177"/>
    </location>
</feature>
<dbReference type="GO" id="GO:0016567">
    <property type="term" value="P:protein ubiquitination"/>
    <property type="evidence" value="ECO:0007669"/>
    <property type="project" value="TreeGrafter"/>
</dbReference>
<accession>A0A8S3ZGB9</accession>
<dbReference type="AlphaFoldDB" id="A0A8S3ZGB9"/>
<evidence type="ECO:0000256" key="1">
    <source>
        <dbReference type="ARBA" id="ARBA00022723"/>
    </source>
</evidence>
<feature type="domain" description="DM2" evidence="4">
    <location>
        <begin position="37"/>
        <end position="117"/>
    </location>
</feature>
<keyword evidence="6" id="KW-1185">Reference proteome</keyword>
<dbReference type="PANTHER" id="PTHR46858:SF5">
    <property type="entry name" value="E3 UBIQUITIN-PROTEIN LIGASE APD1-RELATED"/>
    <property type="match status" value="1"/>
</dbReference>
<proteinExistence type="predicted"/>
<dbReference type="GO" id="GO:0010468">
    <property type="term" value="P:regulation of gene expression"/>
    <property type="evidence" value="ECO:0007669"/>
    <property type="project" value="TreeGrafter"/>
</dbReference>
<dbReference type="GO" id="GO:0043066">
    <property type="term" value="P:negative regulation of apoptotic process"/>
    <property type="evidence" value="ECO:0007669"/>
    <property type="project" value="TreeGrafter"/>
</dbReference>
<dbReference type="Proteomes" id="UP000678393">
    <property type="component" value="Unassembled WGS sequence"/>
</dbReference>
<dbReference type="GO" id="GO:0008270">
    <property type="term" value="F:zinc ion binding"/>
    <property type="evidence" value="ECO:0007669"/>
    <property type="project" value="UniProtKB-KW"/>
</dbReference>
<evidence type="ECO:0000256" key="2">
    <source>
        <dbReference type="ARBA" id="ARBA00022771"/>
    </source>
</evidence>
<dbReference type="PROSITE" id="PS51925">
    <property type="entry name" value="SWIB_MDM2"/>
    <property type="match status" value="1"/>
</dbReference>
<keyword evidence="2" id="KW-0863">Zinc-finger</keyword>
<sequence>MQQSSFTPSASSATAASSAASTTGYVVEEEITTVKVPMWRPRPVLMKVLHLAGGIGETFTLDEIFNHVKDYIRERVLYDEQNPRIVHCGKDLLGAALEVDTFTVHDAKNLLRKNCTMEPDSCIRVYRHLVTRPINHQPHVTAASGAASYTTAAQSAKLATSTATSASLSSQHHLAAQ</sequence>
<dbReference type="Gene3D" id="1.10.245.10">
    <property type="entry name" value="SWIB/MDM2 domain"/>
    <property type="match status" value="1"/>
</dbReference>
<dbReference type="Pfam" id="PF02201">
    <property type="entry name" value="SWIB"/>
    <property type="match status" value="1"/>
</dbReference>
<organism evidence="5 6">
    <name type="scientific">Candidula unifasciata</name>
    <dbReference type="NCBI Taxonomy" id="100452"/>
    <lineage>
        <taxon>Eukaryota</taxon>
        <taxon>Metazoa</taxon>
        <taxon>Spiralia</taxon>
        <taxon>Lophotrochozoa</taxon>
        <taxon>Mollusca</taxon>
        <taxon>Gastropoda</taxon>
        <taxon>Heterobranchia</taxon>
        <taxon>Euthyneura</taxon>
        <taxon>Panpulmonata</taxon>
        <taxon>Eupulmonata</taxon>
        <taxon>Stylommatophora</taxon>
        <taxon>Helicina</taxon>
        <taxon>Helicoidea</taxon>
        <taxon>Geomitridae</taxon>
        <taxon>Candidula</taxon>
    </lineage>
</organism>
<evidence type="ECO:0000313" key="6">
    <source>
        <dbReference type="Proteomes" id="UP000678393"/>
    </source>
</evidence>
<dbReference type="CDD" id="cd10566">
    <property type="entry name" value="MDM2_like"/>
    <property type="match status" value="1"/>
</dbReference>
<dbReference type="InterPro" id="IPR003121">
    <property type="entry name" value="SWIB_MDM2_domain"/>
</dbReference>
<dbReference type="GO" id="GO:0061630">
    <property type="term" value="F:ubiquitin protein ligase activity"/>
    <property type="evidence" value="ECO:0007669"/>
    <property type="project" value="TreeGrafter"/>
</dbReference>
<dbReference type="EMBL" id="CAJHNH020003013">
    <property type="protein sequence ID" value="CAG5128329.1"/>
    <property type="molecule type" value="Genomic_DNA"/>
</dbReference>
<reference evidence="5" key="1">
    <citation type="submission" date="2021-04" db="EMBL/GenBank/DDBJ databases">
        <authorList>
            <consortium name="Molecular Ecology Group"/>
        </authorList>
    </citation>
    <scope>NUCLEOTIDE SEQUENCE</scope>
</reference>
<protein>
    <recommendedName>
        <fullName evidence="4">DM2 domain-containing protein</fullName>
    </recommendedName>
</protein>
<gene>
    <name evidence="5" type="ORF">CUNI_LOCUS13887</name>
</gene>